<dbReference type="InterPro" id="IPR001466">
    <property type="entry name" value="Beta-lactam-related"/>
</dbReference>
<evidence type="ECO:0000256" key="1">
    <source>
        <dbReference type="ARBA" id="ARBA00038215"/>
    </source>
</evidence>
<gene>
    <name evidence="4" type="ORF">CBER1_09730</name>
</gene>
<accession>A0A2S6BXN3</accession>
<sequence length="493" mass="55788">MPDSSSSAQESPQIISFFKSEHFQSRVNNLLAEWHAPGLSIAIVSNKRVFSQGFGLASLDPETPCTPDTIFDIASSSKSLTAAAVRLLVEDDERHQAVKWDAKMHDLLPEDFVLNEDSFTEEVTVEDILSHRSGVPGHDDAFFGLRSKNPDCVKTTTRRLRHLPISKPLRTEYQYSNTMFAVATHLVETLTEKTFGEFIGESFLQPLEMSDTHLQPSAFKAAGKQDRLALPYQWNESKQILELGQLQEVPGTQGAGSIQTSVNDHIKWVQALMHQEGPVTNELYEGLTRVSYYRGHQIIGHDGMIAGYSSRHFWIPEFEFGAVMLGNSESAGSVIDVLSTELIDEILEVLVEKRVDWNARAHQIDENYQAEMDKSIAKDLRPDLEHPEPLNIPLSAYVGEYWNAGYRGLNIEVKEGRLFVDATERTMGFWLEFEHLADQSVFVVKLKDYYGGLSVERAAEFRFQNDRVVKVGIDFEDDFEGYIWFDKVEQNGE</sequence>
<name>A0A2S6BXN3_9PEZI</name>
<dbReference type="EMBL" id="PNEN01001712">
    <property type="protein sequence ID" value="PPJ52226.1"/>
    <property type="molecule type" value="Genomic_DNA"/>
</dbReference>
<dbReference type="PANTHER" id="PTHR46825">
    <property type="entry name" value="D-ALANYL-D-ALANINE-CARBOXYPEPTIDASE/ENDOPEPTIDASE AMPH"/>
    <property type="match status" value="1"/>
</dbReference>
<protein>
    <recommendedName>
        <fullName evidence="6">Beta-lactamase-related domain-containing protein</fullName>
    </recommendedName>
</protein>
<dbReference type="SUPFAM" id="SSF56601">
    <property type="entry name" value="beta-lactamase/transpeptidase-like"/>
    <property type="match status" value="1"/>
</dbReference>
<dbReference type="Pfam" id="PF11954">
    <property type="entry name" value="DUF3471"/>
    <property type="match status" value="1"/>
</dbReference>
<proteinExistence type="inferred from homology"/>
<evidence type="ECO:0000313" key="4">
    <source>
        <dbReference type="EMBL" id="PPJ52226.1"/>
    </source>
</evidence>
<dbReference type="OrthoDB" id="5946976at2759"/>
<feature type="domain" description="Beta-lactamase-related" evidence="2">
    <location>
        <begin position="24"/>
        <end position="330"/>
    </location>
</feature>
<dbReference type="Proteomes" id="UP000237631">
    <property type="component" value="Unassembled WGS sequence"/>
</dbReference>
<dbReference type="Pfam" id="PF00144">
    <property type="entry name" value="Beta-lactamase"/>
    <property type="match status" value="1"/>
</dbReference>
<evidence type="ECO:0000259" key="2">
    <source>
        <dbReference type="Pfam" id="PF00144"/>
    </source>
</evidence>
<evidence type="ECO:0008006" key="6">
    <source>
        <dbReference type="Google" id="ProtNLM"/>
    </source>
</evidence>
<comment type="similarity">
    <text evidence="1">Belongs to the peptidase S12 family.</text>
</comment>
<evidence type="ECO:0000259" key="3">
    <source>
        <dbReference type="Pfam" id="PF11954"/>
    </source>
</evidence>
<dbReference type="Gene3D" id="3.40.710.10">
    <property type="entry name" value="DD-peptidase/beta-lactamase superfamily"/>
    <property type="match status" value="1"/>
</dbReference>
<feature type="domain" description="Peptidase S12 Pab87-related C-terminal" evidence="3">
    <location>
        <begin position="393"/>
        <end position="485"/>
    </location>
</feature>
<dbReference type="InterPro" id="IPR012338">
    <property type="entry name" value="Beta-lactam/transpept-like"/>
</dbReference>
<dbReference type="InterPro" id="IPR021860">
    <property type="entry name" value="Peptidase_S12_Pab87-rel_C"/>
</dbReference>
<dbReference type="AlphaFoldDB" id="A0A2S6BXN3"/>
<reference evidence="5" key="1">
    <citation type="journal article" date="2017" name="bioRxiv">
        <title>Conservation of a gene cluster reveals novel cercosporin biosynthetic mechanisms and extends production to the genus Colletotrichum.</title>
        <authorList>
            <person name="de Jonge R."/>
            <person name="Ebert M.K."/>
            <person name="Huitt-Roehl C.R."/>
            <person name="Pal P."/>
            <person name="Suttle J.C."/>
            <person name="Spanner R.E."/>
            <person name="Neubauer J.D."/>
            <person name="Jurick W.M.II."/>
            <person name="Stott K.A."/>
            <person name="Secor G.A."/>
            <person name="Thomma B.P.H.J."/>
            <person name="Van de Peer Y."/>
            <person name="Townsend C.A."/>
            <person name="Bolton M.D."/>
        </authorList>
    </citation>
    <scope>NUCLEOTIDE SEQUENCE [LARGE SCALE GENOMIC DNA]</scope>
    <source>
        <strain evidence="5">CBS538.71</strain>
    </source>
</reference>
<organism evidence="4 5">
    <name type="scientific">Cercospora berteroae</name>
    <dbReference type="NCBI Taxonomy" id="357750"/>
    <lineage>
        <taxon>Eukaryota</taxon>
        <taxon>Fungi</taxon>
        <taxon>Dikarya</taxon>
        <taxon>Ascomycota</taxon>
        <taxon>Pezizomycotina</taxon>
        <taxon>Dothideomycetes</taxon>
        <taxon>Dothideomycetidae</taxon>
        <taxon>Mycosphaerellales</taxon>
        <taxon>Mycosphaerellaceae</taxon>
        <taxon>Cercospora</taxon>
    </lineage>
</organism>
<keyword evidence="5" id="KW-1185">Reference proteome</keyword>
<dbReference type="InterPro" id="IPR050491">
    <property type="entry name" value="AmpC-like"/>
</dbReference>
<comment type="caution">
    <text evidence="4">The sequence shown here is derived from an EMBL/GenBank/DDBJ whole genome shotgun (WGS) entry which is preliminary data.</text>
</comment>
<dbReference type="PANTHER" id="PTHR46825:SF9">
    <property type="entry name" value="BETA-LACTAMASE-RELATED DOMAIN-CONTAINING PROTEIN"/>
    <property type="match status" value="1"/>
</dbReference>
<evidence type="ECO:0000313" key="5">
    <source>
        <dbReference type="Proteomes" id="UP000237631"/>
    </source>
</evidence>
<dbReference type="STRING" id="357750.A0A2S6BXN3"/>